<organism evidence="1 2">
    <name type="scientific">Acaulospora morrowiae</name>
    <dbReference type="NCBI Taxonomy" id="94023"/>
    <lineage>
        <taxon>Eukaryota</taxon>
        <taxon>Fungi</taxon>
        <taxon>Fungi incertae sedis</taxon>
        <taxon>Mucoromycota</taxon>
        <taxon>Glomeromycotina</taxon>
        <taxon>Glomeromycetes</taxon>
        <taxon>Diversisporales</taxon>
        <taxon>Acaulosporaceae</taxon>
        <taxon>Acaulospora</taxon>
    </lineage>
</organism>
<evidence type="ECO:0000313" key="1">
    <source>
        <dbReference type="EMBL" id="CAG8659140.1"/>
    </source>
</evidence>
<comment type="caution">
    <text evidence="1">The sequence shown here is derived from an EMBL/GenBank/DDBJ whole genome shotgun (WGS) entry which is preliminary data.</text>
</comment>
<dbReference type="EMBL" id="CAJVPV010011231">
    <property type="protein sequence ID" value="CAG8659140.1"/>
    <property type="molecule type" value="Genomic_DNA"/>
</dbReference>
<reference evidence="1" key="1">
    <citation type="submission" date="2021-06" db="EMBL/GenBank/DDBJ databases">
        <authorList>
            <person name="Kallberg Y."/>
            <person name="Tangrot J."/>
            <person name="Rosling A."/>
        </authorList>
    </citation>
    <scope>NUCLEOTIDE SEQUENCE</scope>
    <source>
        <strain evidence="1">CL551</strain>
    </source>
</reference>
<name>A0A9N9E498_9GLOM</name>
<accession>A0A9N9E498</accession>
<gene>
    <name evidence="1" type="ORF">AMORRO_LOCUS10327</name>
</gene>
<proteinExistence type="predicted"/>
<evidence type="ECO:0000313" key="2">
    <source>
        <dbReference type="Proteomes" id="UP000789342"/>
    </source>
</evidence>
<dbReference type="Proteomes" id="UP000789342">
    <property type="component" value="Unassembled WGS sequence"/>
</dbReference>
<keyword evidence="2" id="KW-1185">Reference proteome</keyword>
<dbReference type="AlphaFoldDB" id="A0A9N9E498"/>
<sequence>MICGSGFELKIAPTRTRATDLFETLGLGQTQTVVLLTLPSINSIIYTKGRTRRQWTGADTSNFCKVNRITVAANGLEQTRTVIFLTLPSINSIIYTKGRTRRQWTGADTK</sequence>
<protein>
    <submittedName>
        <fullName evidence="1">14143_t:CDS:1</fullName>
    </submittedName>
</protein>